<dbReference type="InParanoid" id="A0A2U3MU03"/>
<reference evidence="4" key="1">
    <citation type="submission" date="2018-03" db="EMBL/GenBank/DDBJ databases">
        <authorList>
            <person name="Blom J."/>
        </authorList>
    </citation>
    <scope>NUCLEOTIDE SEQUENCE [LARGE SCALE GENOMIC DNA]</scope>
    <source>
        <strain evidence="4">KPC-SM-21</strain>
    </source>
</reference>
<sequence>MKLYDNAQTVDSEADILKTFQERSRSSYQSMVNIQNIHYAETDRSTLDLFPLTDAHKTVIFIHGGYWQWCEKSDFAFIAHDVLAKNMQCVLLEYDLAPHRQIGEIVMQIQQGLDFIAQQDWLTNEVLVVGHSAGAHLTAMLLQHHIISEATLLSGIYDLAPIRDTHLNNALNLSDQDISKYSPINSIEQCSKPYAIYCGENELDELKYQSQIYFQKRQKIDQDSVNFFQLHQINHYNILDEFFHKILN</sequence>
<dbReference type="AlphaFoldDB" id="A0A2U3MU03"/>
<dbReference type="EMBL" id="OOGT01000002">
    <property type="protein sequence ID" value="SPL68892.1"/>
    <property type="molecule type" value="Genomic_DNA"/>
</dbReference>
<keyword evidence="1 3" id="KW-0378">Hydrolase</keyword>
<evidence type="ECO:0000313" key="3">
    <source>
        <dbReference type="EMBL" id="SPL68892.1"/>
    </source>
</evidence>
<gene>
    <name evidence="3" type="ORF">KPC_0070</name>
</gene>
<dbReference type="OrthoDB" id="9771666at2"/>
<dbReference type="Pfam" id="PF07859">
    <property type="entry name" value="Abhydrolase_3"/>
    <property type="match status" value="1"/>
</dbReference>
<dbReference type="InterPro" id="IPR029058">
    <property type="entry name" value="AB_hydrolase_fold"/>
</dbReference>
<evidence type="ECO:0000259" key="2">
    <source>
        <dbReference type="Pfam" id="PF07859"/>
    </source>
</evidence>
<protein>
    <submittedName>
        <fullName evidence="3">Alpha/beta hydrolase fold protein</fullName>
    </submittedName>
</protein>
<dbReference type="InterPro" id="IPR013094">
    <property type="entry name" value="AB_hydrolase_3"/>
</dbReference>
<dbReference type="SUPFAM" id="SSF53474">
    <property type="entry name" value="alpha/beta-Hydrolases"/>
    <property type="match status" value="1"/>
</dbReference>
<dbReference type="PANTHER" id="PTHR48081">
    <property type="entry name" value="AB HYDROLASE SUPERFAMILY PROTEIN C4A8.06C"/>
    <property type="match status" value="1"/>
</dbReference>
<dbReference type="InterPro" id="IPR050300">
    <property type="entry name" value="GDXG_lipolytic_enzyme"/>
</dbReference>
<organism evidence="3 4">
    <name type="scientific">Acinetobacter stercoris</name>
    <dbReference type="NCBI Taxonomy" id="2126983"/>
    <lineage>
        <taxon>Bacteria</taxon>
        <taxon>Pseudomonadati</taxon>
        <taxon>Pseudomonadota</taxon>
        <taxon>Gammaproteobacteria</taxon>
        <taxon>Moraxellales</taxon>
        <taxon>Moraxellaceae</taxon>
        <taxon>Acinetobacter</taxon>
    </lineage>
</organism>
<name>A0A2U3MU03_9GAMM</name>
<dbReference type="Proteomes" id="UP000245974">
    <property type="component" value="Unassembled WGS sequence"/>
</dbReference>
<dbReference type="PANTHER" id="PTHR48081:SF33">
    <property type="entry name" value="KYNURENINE FORMAMIDASE"/>
    <property type="match status" value="1"/>
</dbReference>
<dbReference type="GO" id="GO:0016787">
    <property type="term" value="F:hydrolase activity"/>
    <property type="evidence" value="ECO:0007669"/>
    <property type="project" value="UniProtKB-KW"/>
</dbReference>
<proteinExistence type="predicted"/>
<accession>A0A2U3MU03</accession>
<feature type="domain" description="Alpha/beta hydrolase fold-3" evidence="2">
    <location>
        <begin position="59"/>
        <end position="172"/>
    </location>
</feature>
<evidence type="ECO:0000313" key="4">
    <source>
        <dbReference type="Proteomes" id="UP000245974"/>
    </source>
</evidence>
<keyword evidence="4" id="KW-1185">Reference proteome</keyword>
<dbReference type="RefSeq" id="WP_121972466.1">
    <property type="nucleotide sequence ID" value="NZ_OOGT01000002.1"/>
</dbReference>
<dbReference type="Gene3D" id="3.40.50.1820">
    <property type="entry name" value="alpha/beta hydrolase"/>
    <property type="match status" value="1"/>
</dbReference>
<evidence type="ECO:0000256" key="1">
    <source>
        <dbReference type="ARBA" id="ARBA00022801"/>
    </source>
</evidence>